<gene>
    <name evidence="2" type="ORF">P5673_010449</name>
</gene>
<feature type="signal peptide" evidence="1">
    <location>
        <begin position="1"/>
        <end position="22"/>
    </location>
</feature>
<name>A0AAD9QQR3_ACRCE</name>
<protein>
    <submittedName>
        <fullName evidence="2">Uncharacterized protein</fullName>
    </submittedName>
</protein>
<organism evidence="2 3">
    <name type="scientific">Acropora cervicornis</name>
    <name type="common">Staghorn coral</name>
    <dbReference type="NCBI Taxonomy" id="6130"/>
    <lineage>
        <taxon>Eukaryota</taxon>
        <taxon>Metazoa</taxon>
        <taxon>Cnidaria</taxon>
        <taxon>Anthozoa</taxon>
        <taxon>Hexacorallia</taxon>
        <taxon>Scleractinia</taxon>
        <taxon>Astrocoeniina</taxon>
        <taxon>Acroporidae</taxon>
        <taxon>Acropora</taxon>
    </lineage>
</organism>
<dbReference type="Proteomes" id="UP001249851">
    <property type="component" value="Unassembled WGS sequence"/>
</dbReference>
<comment type="caution">
    <text evidence="2">The sequence shown here is derived from an EMBL/GenBank/DDBJ whole genome shotgun (WGS) entry which is preliminary data.</text>
</comment>
<keyword evidence="3" id="KW-1185">Reference proteome</keyword>
<dbReference type="AlphaFoldDB" id="A0AAD9QQR3"/>
<accession>A0AAD9QQR3</accession>
<reference evidence="2" key="2">
    <citation type="journal article" date="2023" name="Science">
        <title>Genomic signatures of disease resistance in endangered staghorn corals.</title>
        <authorList>
            <person name="Vollmer S.V."/>
            <person name="Selwyn J.D."/>
            <person name="Despard B.A."/>
            <person name="Roesel C.L."/>
        </authorList>
    </citation>
    <scope>NUCLEOTIDE SEQUENCE</scope>
    <source>
        <strain evidence="2">K2</strain>
    </source>
</reference>
<evidence type="ECO:0000313" key="2">
    <source>
        <dbReference type="EMBL" id="KAK2565401.1"/>
    </source>
</evidence>
<dbReference type="EMBL" id="JARQWQ010000019">
    <property type="protein sequence ID" value="KAK2565401.1"/>
    <property type="molecule type" value="Genomic_DNA"/>
</dbReference>
<evidence type="ECO:0000256" key="1">
    <source>
        <dbReference type="SAM" id="SignalP"/>
    </source>
</evidence>
<evidence type="ECO:0000313" key="3">
    <source>
        <dbReference type="Proteomes" id="UP001249851"/>
    </source>
</evidence>
<sequence>MTNQLLLLVTFNSLLFHRLGKGVLTEAQKALAQIADLPCVDEADMYFCFFEIIMKESCTNNIVKEF</sequence>
<keyword evidence="1" id="KW-0732">Signal</keyword>
<proteinExistence type="predicted"/>
<reference evidence="2" key="1">
    <citation type="journal article" date="2023" name="G3 (Bethesda)">
        <title>Whole genome assembly and annotation of the endangered Caribbean coral Acropora cervicornis.</title>
        <authorList>
            <person name="Selwyn J.D."/>
            <person name="Vollmer S.V."/>
        </authorList>
    </citation>
    <scope>NUCLEOTIDE SEQUENCE</scope>
    <source>
        <strain evidence="2">K2</strain>
    </source>
</reference>
<feature type="chain" id="PRO_5042260322" evidence="1">
    <location>
        <begin position="23"/>
        <end position="66"/>
    </location>
</feature>